<proteinExistence type="predicted"/>
<organism evidence="2">
    <name type="scientific">marine sediment metagenome</name>
    <dbReference type="NCBI Taxonomy" id="412755"/>
    <lineage>
        <taxon>unclassified sequences</taxon>
        <taxon>metagenomes</taxon>
        <taxon>ecological metagenomes</taxon>
    </lineage>
</organism>
<protein>
    <recommendedName>
        <fullName evidence="3">Helix-turn-helix domain-containing protein</fullName>
    </recommendedName>
</protein>
<evidence type="ECO:0000256" key="1">
    <source>
        <dbReference type="SAM" id="MobiDB-lite"/>
    </source>
</evidence>
<evidence type="ECO:0000313" key="2">
    <source>
        <dbReference type="EMBL" id="KKM75295.1"/>
    </source>
</evidence>
<sequence>MTATSNSNSARKGLLTPSQVTRCKKIIASESDQNQRASVLLALHTGATQLEAAKQSDLSLNQVKYCVSRFRKVGMAMFPETTMLKQSMEEVTIASSPAEIEPPLSTTQKKAKKKSKKSKASKKEKRTNKDKPTKKDKKKKKKSKKK</sequence>
<dbReference type="EMBL" id="LAZR01009001">
    <property type="protein sequence ID" value="KKM75295.1"/>
    <property type="molecule type" value="Genomic_DNA"/>
</dbReference>
<reference evidence="2" key="1">
    <citation type="journal article" date="2015" name="Nature">
        <title>Complex archaea that bridge the gap between prokaryotes and eukaryotes.</title>
        <authorList>
            <person name="Spang A."/>
            <person name="Saw J.H."/>
            <person name="Jorgensen S.L."/>
            <person name="Zaremba-Niedzwiedzka K."/>
            <person name="Martijn J."/>
            <person name="Lind A.E."/>
            <person name="van Eijk R."/>
            <person name="Schleper C."/>
            <person name="Guy L."/>
            <person name="Ettema T.J."/>
        </authorList>
    </citation>
    <scope>NUCLEOTIDE SEQUENCE</scope>
</reference>
<evidence type="ECO:0008006" key="3">
    <source>
        <dbReference type="Google" id="ProtNLM"/>
    </source>
</evidence>
<name>A0A0F9MFF4_9ZZZZ</name>
<dbReference type="AlphaFoldDB" id="A0A0F9MFF4"/>
<accession>A0A0F9MFF4</accession>
<feature type="compositionally biased region" description="Basic residues" evidence="1">
    <location>
        <begin position="134"/>
        <end position="146"/>
    </location>
</feature>
<comment type="caution">
    <text evidence="2">The sequence shown here is derived from an EMBL/GenBank/DDBJ whole genome shotgun (WGS) entry which is preliminary data.</text>
</comment>
<feature type="compositionally biased region" description="Basic residues" evidence="1">
    <location>
        <begin position="109"/>
        <end position="126"/>
    </location>
</feature>
<feature type="region of interest" description="Disordered" evidence="1">
    <location>
        <begin position="89"/>
        <end position="146"/>
    </location>
</feature>
<gene>
    <name evidence="2" type="ORF">LCGC14_1391720</name>
</gene>